<dbReference type="EMBL" id="SZYD01000010">
    <property type="protein sequence ID" value="KAD4983176.1"/>
    <property type="molecule type" value="Genomic_DNA"/>
</dbReference>
<dbReference type="SUPFAM" id="SSF51556">
    <property type="entry name" value="Metallo-dependent hydrolases"/>
    <property type="match status" value="1"/>
</dbReference>
<dbReference type="GO" id="GO:0006898">
    <property type="term" value="P:receptor-mediated endocytosis"/>
    <property type="evidence" value="ECO:0007669"/>
    <property type="project" value="TreeGrafter"/>
</dbReference>
<dbReference type="OrthoDB" id="2113814at2759"/>
<dbReference type="SUPFAM" id="SSF48371">
    <property type="entry name" value="ARM repeat"/>
    <property type="match status" value="1"/>
</dbReference>
<reference evidence="1 2" key="1">
    <citation type="submission" date="2019-05" db="EMBL/GenBank/DDBJ databases">
        <title>Mikania micrantha, genome provides insights into the molecular mechanism of rapid growth.</title>
        <authorList>
            <person name="Liu B."/>
        </authorList>
    </citation>
    <scope>NUCLEOTIDE SEQUENCE [LARGE SCALE GENOMIC DNA]</scope>
    <source>
        <strain evidence="1">NLD-2019</strain>
        <tissue evidence="1">Leaf</tissue>
    </source>
</reference>
<dbReference type="GO" id="GO:0071439">
    <property type="term" value="C:clathrin complex"/>
    <property type="evidence" value="ECO:0007669"/>
    <property type="project" value="TreeGrafter"/>
</dbReference>
<protein>
    <recommendedName>
        <fullName evidence="3">Clathrin heavy chain linker core motif domain-containing protein</fullName>
    </recommendedName>
</protein>
<sequence length="263" mass="30296">MYSCIPVLEEMVNQVHGEVTGPEIDIFDRQRVFIDRIVNPLIQKLPKLTTVVEHVTTMDALKFVESCEEEKHQFNWQLCNEVARNEGEDISSYDNIHDEELSFDYRYKIVACYFIKSNEDNLVVSTDVMMALETALQCQFVRHFQELYGKSKYEEAVDLAVESPQGILRTPDTLAMLHNIPVQAGQTPPLLQYYGALLKKGKLNAFESLDLSRLVVNQNKKHLIDIWLTEDKLECSHELGDLMKTVDEDLALKIYDKAPLKRV</sequence>
<accession>A0A5N6NPL7</accession>
<dbReference type="PANTHER" id="PTHR10292">
    <property type="entry name" value="CLATHRIN HEAVY CHAIN RELATED"/>
    <property type="match status" value="1"/>
</dbReference>
<dbReference type="InterPro" id="IPR012331">
    <property type="entry name" value="Clathrin_H-chain_linker"/>
</dbReference>
<proteinExistence type="predicted"/>
<dbReference type="Gene3D" id="1.25.40.30">
    <property type="match status" value="1"/>
</dbReference>
<dbReference type="InterPro" id="IPR032466">
    <property type="entry name" value="Metal_Hydrolase"/>
</dbReference>
<comment type="caution">
    <text evidence="1">The sequence shown here is derived from an EMBL/GenBank/DDBJ whole genome shotgun (WGS) entry which is preliminary data.</text>
</comment>
<dbReference type="GO" id="GO:0032051">
    <property type="term" value="F:clathrin light chain binding"/>
    <property type="evidence" value="ECO:0007669"/>
    <property type="project" value="TreeGrafter"/>
</dbReference>
<dbReference type="Pfam" id="PF13838">
    <property type="entry name" value="Clathrin_H_link"/>
    <property type="match status" value="1"/>
</dbReference>
<dbReference type="PANTHER" id="PTHR10292:SF1">
    <property type="entry name" value="CLATHRIN HEAVY CHAIN"/>
    <property type="match status" value="1"/>
</dbReference>
<name>A0A5N6NPL7_9ASTR</name>
<gene>
    <name evidence="1" type="ORF">E3N88_19847</name>
</gene>
<evidence type="ECO:0008006" key="3">
    <source>
        <dbReference type="Google" id="ProtNLM"/>
    </source>
</evidence>
<dbReference type="GO" id="GO:0005886">
    <property type="term" value="C:plasma membrane"/>
    <property type="evidence" value="ECO:0007669"/>
    <property type="project" value="TreeGrafter"/>
</dbReference>
<dbReference type="GO" id="GO:0009507">
    <property type="term" value="C:chloroplast"/>
    <property type="evidence" value="ECO:0007669"/>
    <property type="project" value="TreeGrafter"/>
</dbReference>
<keyword evidence="2" id="KW-1185">Reference proteome</keyword>
<evidence type="ECO:0000313" key="2">
    <source>
        <dbReference type="Proteomes" id="UP000326396"/>
    </source>
</evidence>
<dbReference type="InterPro" id="IPR016024">
    <property type="entry name" value="ARM-type_fold"/>
</dbReference>
<evidence type="ECO:0000313" key="1">
    <source>
        <dbReference type="EMBL" id="KAD4983176.1"/>
    </source>
</evidence>
<organism evidence="1 2">
    <name type="scientific">Mikania micrantha</name>
    <name type="common">bitter vine</name>
    <dbReference type="NCBI Taxonomy" id="192012"/>
    <lineage>
        <taxon>Eukaryota</taxon>
        <taxon>Viridiplantae</taxon>
        <taxon>Streptophyta</taxon>
        <taxon>Embryophyta</taxon>
        <taxon>Tracheophyta</taxon>
        <taxon>Spermatophyta</taxon>
        <taxon>Magnoliopsida</taxon>
        <taxon>eudicotyledons</taxon>
        <taxon>Gunneridae</taxon>
        <taxon>Pentapetalae</taxon>
        <taxon>asterids</taxon>
        <taxon>campanulids</taxon>
        <taxon>Asterales</taxon>
        <taxon>Asteraceae</taxon>
        <taxon>Asteroideae</taxon>
        <taxon>Heliantheae alliance</taxon>
        <taxon>Eupatorieae</taxon>
        <taxon>Mikania</taxon>
    </lineage>
</organism>
<dbReference type="Gene3D" id="3.20.20.140">
    <property type="entry name" value="Metal-dependent hydrolases"/>
    <property type="match status" value="1"/>
</dbReference>
<dbReference type="AlphaFoldDB" id="A0A5N6NPL7"/>
<dbReference type="GO" id="GO:0009506">
    <property type="term" value="C:plasmodesma"/>
    <property type="evidence" value="ECO:0007669"/>
    <property type="project" value="TreeGrafter"/>
</dbReference>
<dbReference type="Proteomes" id="UP000326396">
    <property type="component" value="Linkage Group LG18"/>
</dbReference>
<dbReference type="GO" id="GO:0005794">
    <property type="term" value="C:Golgi apparatus"/>
    <property type="evidence" value="ECO:0007669"/>
    <property type="project" value="TreeGrafter"/>
</dbReference>